<evidence type="ECO:0000256" key="2">
    <source>
        <dbReference type="ARBA" id="ARBA00008992"/>
    </source>
</evidence>
<keyword evidence="7" id="KW-0472">Membrane</keyword>
<keyword evidence="5" id="KW-1015">Disulfide bond</keyword>
<evidence type="ECO:0000256" key="5">
    <source>
        <dbReference type="ARBA" id="ARBA00023157"/>
    </source>
</evidence>
<dbReference type="PROSITE" id="PS60028">
    <property type="entry name" value="SCORPION_CALCINE"/>
    <property type="match status" value="1"/>
</dbReference>
<keyword evidence="3" id="KW-0964">Secreted</keyword>
<comment type="caution">
    <text evidence="8">The sequence shown here is derived from an EMBL/GenBank/DDBJ whole genome shotgun (WGS) entry which is preliminary data.</text>
</comment>
<keyword evidence="7" id="KW-0812">Transmembrane</keyword>
<feature type="transmembrane region" description="Helical" evidence="7">
    <location>
        <begin position="43"/>
        <end position="62"/>
    </location>
</feature>
<evidence type="ECO:0000256" key="3">
    <source>
        <dbReference type="ARBA" id="ARBA00022525"/>
    </source>
</evidence>
<evidence type="ECO:0000256" key="7">
    <source>
        <dbReference type="SAM" id="Phobius"/>
    </source>
</evidence>
<dbReference type="GO" id="GO:0090729">
    <property type="term" value="F:toxin activity"/>
    <property type="evidence" value="ECO:0007669"/>
    <property type="project" value="UniProtKB-KW"/>
</dbReference>
<accession>A0ABD0KCN7</accession>
<evidence type="ECO:0000256" key="4">
    <source>
        <dbReference type="ARBA" id="ARBA00022656"/>
    </source>
</evidence>
<dbReference type="InterPro" id="IPR012632">
    <property type="entry name" value="Scorpion_calcine"/>
</dbReference>
<name>A0ABD0KCN7_9CAEN</name>
<keyword evidence="6" id="KW-0872">Ion channel impairing toxin</keyword>
<evidence type="ECO:0000313" key="9">
    <source>
        <dbReference type="Proteomes" id="UP001519460"/>
    </source>
</evidence>
<keyword evidence="6" id="KW-1219">Ryanodine-sensitive calcium-release channel impairing toxin</keyword>
<gene>
    <name evidence="8" type="ORF">BaRGS_00023913</name>
</gene>
<keyword evidence="6" id="KW-0108">Calcium channel impairing toxin</keyword>
<comment type="similarity">
    <text evidence="2">Belongs to the scorpion calcin family.</text>
</comment>
<dbReference type="AlphaFoldDB" id="A0ABD0KCN7"/>
<keyword evidence="7" id="KW-1133">Transmembrane helix</keyword>
<evidence type="ECO:0000313" key="8">
    <source>
        <dbReference type="EMBL" id="KAK7484870.1"/>
    </source>
</evidence>
<evidence type="ECO:0000256" key="1">
    <source>
        <dbReference type="ARBA" id="ARBA00004613"/>
    </source>
</evidence>
<reference evidence="8 9" key="1">
    <citation type="journal article" date="2023" name="Sci. Data">
        <title>Genome assembly of the Korean intertidal mud-creeper Batillaria attramentaria.</title>
        <authorList>
            <person name="Patra A.K."/>
            <person name="Ho P.T."/>
            <person name="Jun S."/>
            <person name="Lee S.J."/>
            <person name="Kim Y."/>
            <person name="Won Y.J."/>
        </authorList>
    </citation>
    <scope>NUCLEOTIDE SEQUENCE [LARGE SCALE GENOMIC DNA]</scope>
    <source>
        <strain evidence="8">Wonlab-2016</strain>
    </source>
</reference>
<dbReference type="EMBL" id="JACVVK020000203">
    <property type="protein sequence ID" value="KAK7484870.1"/>
    <property type="molecule type" value="Genomic_DNA"/>
</dbReference>
<proteinExistence type="inferred from homology"/>
<organism evidence="8 9">
    <name type="scientific">Batillaria attramentaria</name>
    <dbReference type="NCBI Taxonomy" id="370345"/>
    <lineage>
        <taxon>Eukaryota</taxon>
        <taxon>Metazoa</taxon>
        <taxon>Spiralia</taxon>
        <taxon>Lophotrochozoa</taxon>
        <taxon>Mollusca</taxon>
        <taxon>Gastropoda</taxon>
        <taxon>Caenogastropoda</taxon>
        <taxon>Sorbeoconcha</taxon>
        <taxon>Cerithioidea</taxon>
        <taxon>Batillariidae</taxon>
        <taxon>Batillaria</taxon>
    </lineage>
</organism>
<evidence type="ECO:0000256" key="6">
    <source>
        <dbReference type="ARBA" id="ARBA00023297"/>
    </source>
</evidence>
<comment type="subcellular location">
    <subcellularLocation>
        <location evidence="1">Secreted</location>
    </subcellularLocation>
</comment>
<dbReference type="Proteomes" id="UP001519460">
    <property type="component" value="Unassembled WGS sequence"/>
</dbReference>
<keyword evidence="4" id="KW-0800">Toxin</keyword>
<dbReference type="GO" id="GO:0005576">
    <property type="term" value="C:extracellular region"/>
    <property type="evidence" value="ECO:0007669"/>
    <property type="project" value="UniProtKB-SubCell"/>
</dbReference>
<keyword evidence="9" id="KW-1185">Reference proteome</keyword>
<sequence length="216" mass="24288">MTLTLPRETWNTLEVIKGNICRMATDMPNLSFLRPNVERRQRVMAVTWSLVALVLALFMAVVCHTKYDLPRLDGALPSVPAFNCKFSNEGCDEDKECCSGKCIQAHPGTNARCTRSSLNQSCLYTYQCEDRLTCGRNNTCCSKYWGTCSRQEDCCDRFSVCIEAEGFYYKRCLIKKQAAASGSEVVDSPVSRTLVLLTVVWTALNVPILRNILRSL</sequence>
<protein>
    <submittedName>
        <fullName evidence="8">Uncharacterized protein</fullName>
    </submittedName>
</protein>